<evidence type="ECO:0000259" key="1">
    <source>
        <dbReference type="SMART" id="SM00555"/>
    </source>
</evidence>
<dbReference type="PANTHER" id="PTHR21601">
    <property type="entry name" value="SPA2 PROTEIN"/>
    <property type="match status" value="1"/>
</dbReference>
<dbReference type="PANTHER" id="PTHR21601:SF0">
    <property type="entry name" value="PROTEIN SPA2-RELATED"/>
    <property type="match status" value="1"/>
</dbReference>
<comment type="caution">
    <text evidence="2">The sequence shown here is derived from an EMBL/GenBank/DDBJ whole genome shotgun (WGS) entry which is preliminary data.</text>
</comment>
<gene>
    <name evidence="2" type="ORF">GMARGA_LOCUS25225</name>
</gene>
<name>A0ABN7W1D6_GIGMA</name>
<organism evidence="2 3">
    <name type="scientific">Gigaspora margarita</name>
    <dbReference type="NCBI Taxonomy" id="4874"/>
    <lineage>
        <taxon>Eukaryota</taxon>
        <taxon>Fungi</taxon>
        <taxon>Fungi incertae sedis</taxon>
        <taxon>Mucoromycota</taxon>
        <taxon>Glomeromycotina</taxon>
        <taxon>Glomeromycetes</taxon>
        <taxon>Diversisporales</taxon>
        <taxon>Gigasporaceae</taxon>
        <taxon>Gigaspora</taxon>
    </lineage>
</organism>
<feature type="domain" description="GIT Spa2 homology (SHD)" evidence="1">
    <location>
        <begin position="24"/>
        <end position="54"/>
    </location>
</feature>
<evidence type="ECO:0000313" key="2">
    <source>
        <dbReference type="EMBL" id="CAG8810963.1"/>
    </source>
</evidence>
<protein>
    <submittedName>
        <fullName evidence="2">45288_t:CDS:1</fullName>
    </submittedName>
</protein>
<accession>A0ABN7W1D6</accession>
<sequence length="118" mass="14046">MDIATTQYEALKSFLETHLANVGAKEKLNKLTQVQFYELSTDVYDELTRRQMNSNDVPFLPVHDNFHPKRNQARQKLATLPINRFKDLAADIYFELERRHPELKNMMVNYPFIRFNEI</sequence>
<dbReference type="EMBL" id="CAJVQB010027676">
    <property type="protein sequence ID" value="CAG8810963.1"/>
    <property type="molecule type" value="Genomic_DNA"/>
</dbReference>
<dbReference type="InterPro" id="IPR039892">
    <property type="entry name" value="Spa2/Sph1"/>
</dbReference>
<reference evidence="2 3" key="1">
    <citation type="submission" date="2021-06" db="EMBL/GenBank/DDBJ databases">
        <authorList>
            <person name="Kallberg Y."/>
            <person name="Tangrot J."/>
            <person name="Rosling A."/>
        </authorList>
    </citation>
    <scope>NUCLEOTIDE SEQUENCE [LARGE SCALE GENOMIC DNA]</scope>
    <source>
        <strain evidence="2 3">120-4 pot B 10/14</strain>
    </source>
</reference>
<dbReference type="Proteomes" id="UP000789901">
    <property type="component" value="Unassembled WGS sequence"/>
</dbReference>
<dbReference type="Pfam" id="PF08518">
    <property type="entry name" value="GIT_SHD"/>
    <property type="match status" value="2"/>
</dbReference>
<dbReference type="SMART" id="SM00555">
    <property type="entry name" value="GIT"/>
    <property type="match status" value="2"/>
</dbReference>
<keyword evidence="3" id="KW-1185">Reference proteome</keyword>
<dbReference type="InterPro" id="IPR013724">
    <property type="entry name" value="GIT_SHD"/>
</dbReference>
<feature type="domain" description="GIT Spa2 homology (SHD)" evidence="1">
    <location>
        <begin position="73"/>
        <end position="103"/>
    </location>
</feature>
<proteinExistence type="predicted"/>
<evidence type="ECO:0000313" key="3">
    <source>
        <dbReference type="Proteomes" id="UP000789901"/>
    </source>
</evidence>